<evidence type="ECO:0000313" key="3">
    <source>
        <dbReference type="EMBL" id="CAB3654469.1"/>
    </source>
</evidence>
<dbReference type="EMBL" id="CADIJM010000001">
    <property type="protein sequence ID" value="CAB3654469.1"/>
    <property type="molecule type" value="Genomic_DNA"/>
</dbReference>
<dbReference type="InterPro" id="IPR031939">
    <property type="entry name" value="Adhesin_E-like"/>
</dbReference>
<dbReference type="AlphaFoldDB" id="A0A6S6Z0K4"/>
<gene>
    <name evidence="3" type="ORF">LMG26690_00229</name>
</gene>
<reference evidence="3 4" key="1">
    <citation type="submission" date="2020-04" db="EMBL/GenBank/DDBJ databases">
        <authorList>
            <person name="De Canck E."/>
        </authorList>
    </citation>
    <scope>NUCLEOTIDE SEQUENCE [LARGE SCALE GENOMIC DNA]</scope>
    <source>
        <strain evidence="3 4">LMG 26690</strain>
    </source>
</reference>
<feature type="domain" description="Surface-adhesin protein E-like" evidence="2">
    <location>
        <begin position="34"/>
        <end position="145"/>
    </location>
</feature>
<feature type="signal peptide" evidence="1">
    <location>
        <begin position="1"/>
        <end position="24"/>
    </location>
</feature>
<sequence>MTARPPSALLALALFVGASGGPMAHGAAANDPAWVPVDPQTMPGVFYDSNSIRTVSESPTVRAVTVAWFYAQPRISEANGQSYGSVTQPVTLNCAADTYTVTQVLHHAGNDATGAIVESIPVAGIRNAPVTRDPVQRRLRDLVCAANGKSARK</sequence>
<dbReference type="Pfam" id="PF16747">
    <property type="entry name" value="Adhesin_E"/>
    <property type="match status" value="1"/>
</dbReference>
<keyword evidence="1" id="KW-0732">Signal</keyword>
<accession>A0A6S6Z0K4</accession>
<keyword evidence="4" id="KW-1185">Reference proteome</keyword>
<evidence type="ECO:0000256" key="1">
    <source>
        <dbReference type="SAM" id="SignalP"/>
    </source>
</evidence>
<evidence type="ECO:0000259" key="2">
    <source>
        <dbReference type="Pfam" id="PF16747"/>
    </source>
</evidence>
<organism evidence="3 4">
    <name type="scientific">Achromobacter animicus</name>
    <dbReference type="NCBI Taxonomy" id="1389935"/>
    <lineage>
        <taxon>Bacteria</taxon>
        <taxon>Pseudomonadati</taxon>
        <taxon>Pseudomonadota</taxon>
        <taxon>Betaproteobacteria</taxon>
        <taxon>Burkholderiales</taxon>
        <taxon>Alcaligenaceae</taxon>
        <taxon>Achromobacter</taxon>
    </lineage>
</organism>
<protein>
    <recommendedName>
        <fullName evidence="2">Surface-adhesin protein E-like domain-containing protein</fullName>
    </recommendedName>
</protein>
<name>A0A6S6Z0K4_9BURK</name>
<proteinExistence type="predicted"/>
<evidence type="ECO:0000313" key="4">
    <source>
        <dbReference type="Proteomes" id="UP000494214"/>
    </source>
</evidence>
<dbReference type="Proteomes" id="UP000494214">
    <property type="component" value="Unassembled WGS sequence"/>
</dbReference>
<feature type="chain" id="PRO_5028880239" description="Surface-adhesin protein E-like domain-containing protein" evidence="1">
    <location>
        <begin position="25"/>
        <end position="153"/>
    </location>
</feature>
<dbReference type="RefSeq" id="WP_175121317.1">
    <property type="nucleotide sequence ID" value="NZ_CADIJM010000001.1"/>
</dbReference>